<dbReference type="EMBL" id="CP067420">
    <property type="protein sequence ID" value="QQP91528.1"/>
    <property type="molecule type" value="Genomic_DNA"/>
</dbReference>
<dbReference type="InterPro" id="IPR019546">
    <property type="entry name" value="TAT_signal_bac_arc"/>
</dbReference>
<evidence type="ECO:0000313" key="2">
    <source>
        <dbReference type="EMBL" id="QQP91528.1"/>
    </source>
</evidence>
<sequence>MSSDKKIGVERKGGIGGSPVERRDFLKTIGLAGTAAAVAVPLAATGVAAEESPEERVKPRYQETAHVKQFYALNRL</sequence>
<accession>A0ABX7BAW9</accession>
<dbReference type="InterPro" id="IPR006311">
    <property type="entry name" value="TAT_signal"/>
</dbReference>
<dbReference type="Proteomes" id="UP000595197">
    <property type="component" value="Chromosome"/>
</dbReference>
<evidence type="ECO:0000256" key="1">
    <source>
        <dbReference type="SAM" id="MobiDB-lite"/>
    </source>
</evidence>
<proteinExistence type="predicted"/>
<protein>
    <submittedName>
        <fullName evidence="2">Twin-arginine translocation signal domain-containing protein</fullName>
    </submittedName>
</protein>
<reference evidence="2" key="1">
    <citation type="submission" date="2021-02" db="EMBL/GenBank/DDBJ databases">
        <title>Skermanella TT6 skin isolate.</title>
        <authorList>
            <person name="Lee K."/>
            <person name="Ganzorig M."/>
        </authorList>
    </citation>
    <scope>NUCLEOTIDE SEQUENCE</scope>
    <source>
        <strain evidence="2">TT6</strain>
    </source>
</reference>
<keyword evidence="3" id="KW-1185">Reference proteome</keyword>
<dbReference type="RefSeq" id="WP_201079539.1">
    <property type="nucleotide sequence ID" value="NZ_CP067420.1"/>
</dbReference>
<feature type="region of interest" description="Disordered" evidence="1">
    <location>
        <begin position="1"/>
        <end position="20"/>
    </location>
</feature>
<dbReference type="NCBIfam" id="TIGR01409">
    <property type="entry name" value="TAT_signal_seq"/>
    <property type="match status" value="1"/>
</dbReference>
<feature type="compositionally biased region" description="Basic and acidic residues" evidence="1">
    <location>
        <begin position="1"/>
        <end position="13"/>
    </location>
</feature>
<evidence type="ECO:0000313" key="3">
    <source>
        <dbReference type="Proteomes" id="UP000595197"/>
    </source>
</evidence>
<dbReference type="PROSITE" id="PS51318">
    <property type="entry name" value="TAT"/>
    <property type="match status" value="1"/>
</dbReference>
<name>A0ABX7BAW9_9PROT</name>
<gene>
    <name evidence="2" type="ORF">IGS68_10100</name>
</gene>
<organism evidence="2 3">
    <name type="scientific">Skermanella cutis</name>
    <dbReference type="NCBI Taxonomy" id="2775420"/>
    <lineage>
        <taxon>Bacteria</taxon>
        <taxon>Pseudomonadati</taxon>
        <taxon>Pseudomonadota</taxon>
        <taxon>Alphaproteobacteria</taxon>
        <taxon>Rhodospirillales</taxon>
        <taxon>Azospirillaceae</taxon>
        <taxon>Skermanella</taxon>
    </lineage>
</organism>